<dbReference type="PANTHER" id="PTHR43372:SF4">
    <property type="entry name" value="FATTY-ACID AMIDE HYDROLASE 2"/>
    <property type="match status" value="1"/>
</dbReference>
<name>A0A1I2L446_9ACTN</name>
<dbReference type="Gene3D" id="3.90.1300.10">
    <property type="entry name" value="Amidase signature (AS) domain"/>
    <property type="match status" value="1"/>
</dbReference>
<dbReference type="InterPro" id="IPR023631">
    <property type="entry name" value="Amidase_dom"/>
</dbReference>
<dbReference type="PROSITE" id="PS00571">
    <property type="entry name" value="AMIDASES"/>
    <property type="match status" value="1"/>
</dbReference>
<reference evidence="2 3" key="1">
    <citation type="submission" date="2016-10" db="EMBL/GenBank/DDBJ databases">
        <authorList>
            <person name="de Groot N.N."/>
        </authorList>
    </citation>
    <scope>NUCLEOTIDE SEQUENCE [LARGE SCALE GENOMIC DNA]</scope>
    <source>
        <strain evidence="2 3">DSM 43019</strain>
    </source>
</reference>
<dbReference type="Pfam" id="PF01425">
    <property type="entry name" value="Amidase"/>
    <property type="match status" value="1"/>
</dbReference>
<evidence type="ECO:0000313" key="3">
    <source>
        <dbReference type="Proteomes" id="UP000199645"/>
    </source>
</evidence>
<evidence type="ECO:0000259" key="1">
    <source>
        <dbReference type="Pfam" id="PF01425"/>
    </source>
</evidence>
<proteinExistence type="predicted"/>
<dbReference type="EMBL" id="FONV01000019">
    <property type="protein sequence ID" value="SFF73260.1"/>
    <property type="molecule type" value="Genomic_DNA"/>
</dbReference>
<evidence type="ECO:0000313" key="2">
    <source>
        <dbReference type="EMBL" id="SFF73260.1"/>
    </source>
</evidence>
<dbReference type="AlphaFoldDB" id="A0A1I2L446"/>
<dbReference type="STRING" id="35752.SAMN05421541_119165"/>
<organism evidence="2 3">
    <name type="scientific">Actinoplanes philippinensis</name>
    <dbReference type="NCBI Taxonomy" id="35752"/>
    <lineage>
        <taxon>Bacteria</taxon>
        <taxon>Bacillati</taxon>
        <taxon>Actinomycetota</taxon>
        <taxon>Actinomycetes</taxon>
        <taxon>Micromonosporales</taxon>
        <taxon>Micromonosporaceae</taxon>
        <taxon>Actinoplanes</taxon>
    </lineage>
</organism>
<dbReference type="SUPFAM" id="SSF75304">
    <property type="entry name" value="Amidase signature (AS) enzymes"/>
    <property type="match status" value="1"/>
</dbReference>
<dbReference type="GO" id="GO:0012505">
    <property type="term" value="C:endomembrane system"/>
    <property type="evidence" value="ECO:0007669"/>
    <property type="project" value="TreeGrafter"/>
</dbReference>
<dbReference type="InterPro" id="IPR036928">
    <property type="entry name" value="AS_sf"/>
</dbReference>
<dbReference type="PIRSF" id="PIRSF001221">
    <property type="entry name" value="Amidase_fungi"/>
    <property type="match status" value="1"/>
</dbReference>
<dbReference type="NCBIfam" id="NF004816">
    <property type="entry name" value="PRK06170.1"/>
    <property type="match status" value="1"/>
</dbReference>
<dbReference type="PANTHER" id="PTHR43372">
    <property type="entry name" value="FATTY-ACID AMIDE HYDROLASE"/>
    <property type="match status" value="1"/>
</dbReference>
<dbReference type="Proteomes" id="UP000199645">
    <property type="component" value="Unassembled WGS sequence"/>
</dbReference>
<dbReference type="InterPro" id="IPR052739">
    <property type="entry name" value="FAAH2"/>
</dbReference>
<gene>
    <name evidence="2" type="ORF">SAMN05421541_119165</name>
</gene>
<dbReference type="InterPro" id="IPR020556">
    <property type="entry name" value="Amidase_CS"/>
</dbReference>
<keyword evidence="3" id="KW-1185">Reference proteome</keyword>
<feature type="domain" description="Amidase" evidence="1">
    <location>
        <begin position="31"/>
        <end position="472"/>
    </location>
</feature>
<accession>A0A1I2L446</accession>
<protein>
    <submittedName>
        <fullName evidence="2">Amidase</fullName>
    </submittedName>
</protein>
<sequence length="494" mass="51684">MGQSGGMTDYAYSTAAELVTAMENGDVSAVELTTAAITRIERHDGDINAICVRDFDRALAAAGTADTARSRGEAGPVLGVPMTIKDSIDIAGLPTTWGFPPFKDNVAADDAVVVSRLKAGGAVILGKTTVPLALGDFQSFNAIHGATNNPWDLTRTPGGSSGGSAAALAAGFGALSMGSDIGGSLRVPAHFSGVYAHKPSIGLVPLRGHTFPGTRPLPEIGGDLGVVGPMARSATDLAMMLRLLADPDEAGLGLGYRSALRPARHDDLGAFRVLVLDGHPLVPVSSEVRAAIDELATRLEKAGVTVRRQSPRLPDLAENARSYMRLLQSSLAAGFPPEVYAAAQTTAAALDPSDTSLAAERARGVVLSHRDWVAADTVRAVQRAQWADLFTEFDIVIAPVSSTVAFPHDHSEPVRRRTILIDGEKHDYLDQTAWGGVATAPGLPSTAVPAGQSAQGLPIGVQLIGPFLEDHTPIRFAELLEREFHAFTPPPGFV</sequence>